<accession>A0A367J781</accession>
<dbReference type="InterPro" id="IPR051053">
    <property type="entry name" value="ECH/Chromodomain_protein"/>
</dbReference>
<comment type="caution">
    <text evidence="4">The sequence shown here is derived from an EMBL/GenBank/DDBJ whole genome shotgun (WGS) entry which is preliminary data.</text>
</comment>
<proteinExistence type="predicted"/>
<dbReference type="InterPro" id="IPR029045">
    <property type="entry name" value="ClpP/crotonase-like_dom_sf"/>
</dbReference>
<evidence type="ECO:0000256" key="2">
    <source>
        <dbReference type="ARBA" id="ARBA00023140"/>
    </source>
</evidence>
<evidence type="ECO:0000313" key="4">
    <source>
        <dbReference type="EMBL" id="RCH85793.1"/>
    </source>
</evidence>
<keyword evidence="5" id="KW-1185">Reference proteome</keyword>
<dbReference type="SUPFAM" id="SSF52096">
    <property type="entry name" value="ClpP/crotonase"/>
    <property type="match status" value="1"/>
</dbReference>
<dbReference type="InterPro" id="IPR014748">
    <property type="entry name" value="Enoyl-CoA_hydra_C"/>
</dbReference>
<sequence length="98" mass="10890">LLGRTFTAQEMVDCGFISRLISPETFNESVIEIANQAAQFSVSALKTTKGLIRNVDIETLDKANIAEMSALKVRMKSKDSIQSIQNFLEAAKRRKAKL</sequence>
<dbReference type="PANTHER" id="PTHR43684">
    <property type="match status" value="1"/>
</dbReference>
<feature type="non-terminal residue" evidence="4">
    <location>
        <position position="1"/>
    </location>
</feature>
<organism evidence="4 5">
    <name type="scientific">Rhizopus stolonifer</name>
    <name type="common">Rhizopus nigricans</name>
    <dbReference type="NCBI Taxonomy" id="4846"/>
    <lineage>
        <taxon>Eukaryota</taxon>
        <taxon>Fungi</taxon>
        <taxon>Fungi incertae sedis</taxon>
        <taxon>Mucoromycota</taxon>
        <taxon>Mucoromycotina</taxon>
        <taxon>Mucoromycetes</taxon>
        <taxon>Mucorales</taxon>
        <taxon>Mucorineae</taxon>
        <taxon>Rhizopodaceae</taxon>
        <taxon>Rhizopus</taxon>
    </lineage>
</organism>
<gene>
    <name evidence="4" type="ORF">CU098_009862</name>
</gene>
<dbReference type="GO" id="GO:0016853">
    <property type="term" value="F:isomerase activity"/>
    <property type="evidence" value="ECO:0007669"/>
    <property type="project" value="UniProtKB-KW"/>
</dbReference>
<dbReference type="Gene3D" id="1.10.12.10">
    <property type="entry name" value="Lyase 2-enoyl-coa Hydratase, Chain A, domain 2"/>
    <property type="match status" value="1"/>
</dbReference>
<dbReference type="EMBL" id="PJQM01004086">
    <property type="protein sequence ID" value="RCH85793.1"/>
    <property type="molecule type" value="Genomic_DNA"/>
</dbReference>
<evidence type="ECO:0000256" key="1">
    <source>
        <dbReference type="ARBA" id="ARBA00004275"/>
    </source>
</evidence>
<dbReference type="GO" id="GO:0005777">
    <property type="term" value="C:peroxisome"/>
    <property type="evidence" value="ECO:0007669"/>
    <property type="project" value="UniProtKB-SubCell"/>
</dbReference>
<name>A0A367J781_RHIST</name>
<comment type="subcellular location">
    <subcellularLocation>
        <location evidence="1">Peroxisome</location>
    </subcellularLocation>
</comment>
<evidence type="ECO:0000313" key="5">
    <source>
        <dbReference type="Proteomes" id="UP000253551"/>
    </source>
</evidence>
<protein>
    <recommendedName>
        <fullName evidence="6">Enoyl-CoA hydratase</fullName>
    </recommendedName>
</protein>
<dbReference type="OrthoDB" id="448450at2759"/>
<dbReference type="AlphaFoldDB" id="A0A367J781"/>
<evidence type="ECO:0000256" key="3">
    <source>
        <dbReference type="ARBA" id="ARBA00023235"/>
    </source>
</evidence>
<evidence type="ECO:0008006" key="6">
    <source>
        <dbReference type="Google" id="ProtNLM"/>
    </source>
</evidence>
<keyword evidence="2" id="KW-0576">Peroxisome</keyword>
<dbReference type="PANTHER" id="PTHR43684:SF1">
    <property type="entry name" value="ENOYL-COA DELTA ISOMERASE 2"/>
    <property type="match status" value="1"/>
</dbReference>
<dbReference type="Proteomes" id="UP000253551">
    <property type="component" value="Unassembled WGS sequence"/>
</dbReference>
<reference evidence="4 5" key="1">
    <citation type="journal article" date="2018" name="G3 (Bethesda)">
        <title>Phylogenetic and Phylogenomic Definition of Rhizopus Species.</title>
        <authorList>
            <person name="Gryganskyi A.P."/>
            <person name="Golan J."/>
            <person name="Dolatabadi S."/>
            <person name="Mondo S."/>
            <person name="Robb S."/>
            <person name="Idnurm A."/>
            <person name="Muszewska A."/>
            <person name="Steczkiewicz K."/>
            <person name="Masonjones S."/>
            <person name="Liao H.L."/>
            <person name="Gajdeczka M.T."/>
            <person name="Anike F."/>
            <person name="Vuek A."/>
            <person name="Anishchenko I.M."/>
            <person name="Voigt K."/>
            <person name="de Hoog G.S."/>
            <person name="Smith M.E."/>
            <person name="Heitman J."/>
            <person name="Vilgalys R."/>
            <person name="Stajich J.E."/>
        </authorList>
    </citation>
    <scope>NUCLEOTIDE SEQUENCE [LARGE SCALE GENOMIC DNA]</scope>
    <source>
        <strain evidence="4 5">LSU 92-RS-03</strain>
    </source>
</reference>
<keyword evidence="3" id="KW-0413">Isomerase</keyword>
<dbReference type="STRING" id="4846.A0A367J781"/>